<dbReference type="Gene3D" id="3.40.630.30">
    <property type="match status" value="1"/>
</dbReference>
<evidence type="ECO:0000256" key="4">
    <source>
        <dbReference type="SAM" id="MobiDB-lite"/>
    </source>
</evidence>
<dbReference type="SUPFAM" id="SSF55729">
    <property type="entry name" value="Acyl-CoA N-acyltransferases (Nat)"/>
    <property type="match status" value="2"/>
</dbReference>
<comment type="similarity">
    <text evidence="3">Belongs to the acetyltransferase family. RimJ subfamily.</text>
</comment>
<evidence type="ECO:0000256" key="1">
    <source>
        <dbReference type="ARBA" id="ARBA00022679"/>
    </source>
</evidence>
<feature type="region of interest" description="Disordered" evidence="4">
    <location>
        <begin position="81"/>
        <end position="133"/>
    </location>
</feature>
<protein>
    <recommendedName>
        <fullName evidence="5">N-acetyltransferase domain-containing protein</fullName>
    </recommendedName>
</protein>
<dbReference type="Proteomes" id="UP000799421">
    <property type="component" value="Unassembled WGS sequence"/>
</dbReference>
<evidence type="ECO:0000313" key="6">
    <source>
        <dbReference type="EMBL" id="KAF2862536.1"/>
    </source>
</evidence>
<gene>
    <name evidence="6" type="ORF">K470DRAFT_255822</name>
</gene>
<dbReference type="PANTHER" id="PTHR43792">
    <property type="entry name" value="GNAT FAMILY, PUTATIVE (AFU_ORTHOLOGUE AFUA_3G00765)-RELATED-RELATED"/>
    <property type="match status" value="1"/>
</dbReference>
<keyword evidence="2" id="KW-0012">Acyltransferase</keyword>
<dbReference type="GO" id="GO:0016747">
    <property type="term" value="F:acyltransferase activity, transferring groups other than amino-acyl groups"/>
    <property type="evidence" value="ECO:0007669"/>
    <property type="project" value="InterPro"/>
</dbReference>
<keyword evidence="1" id="KW-0808">Transferase</keyword>
<dbReference type="PANTHER" id="PTHR43792:SF8">
    <property type="entry name" value="[RIBOSOMAL PROTEIN US5]-ALANINE N-ACETYLTRANSFERASE"/>
    <property type="match status" value="1"/>
</dbReference>
<feature type="domain" description="N-acetyltransferase" evidence="5">
    <location>
        <begin position="142"/>
        <end position="200"/>
    </location>
</feature>
<dbReference type="InterPro" id="IPR016181">
    <property type="entry name" value="Acyl_CoA_acyltransferase"/>
</dbReference>
<accession>A0A6A7C4M3</accession>
<dbReference type="InterPro" id="IPR051531">
    <property type="entry name" value="N-acetyltransferase"/>
</dbReference>
<name>A0A6A7C4M3_9PEZI</name>
<reference evidence="6" key="1">
    <citation type="journal article" date="2020" name="Stud. Mycol.">
        <title>101 Dothideomycetes genomes: a test case for predicting lifestyles and emergence of pathogens.</title>
        <authorList>
            <person name="Haridas S."/>
            <person name="Albert R."/>
            <person name="Binder M."/>
            <person name="Bloem J."/>
            <person name="Labutti K."/>
            <person name="Salamov A."/>
            <person name="Andreopoulos B."/>
            <person name="Baker S."/>
            <person name="Barry K."/>
            <person name="Bills G."/>
            <person name="Bluhm B."/>
            <person name="Cannon C."/>
            <person name="Castanera R."/>
            <person name="Culley D."/>
            <person name="Daum C."/>
            <person name="Ezra D."/>
            <person name="Gonzalez J."/>
            <person name="Henrissat B."/>
            <person name="Kuo A."/>
            <person name="Liang C."/>
            <person name="Lipzen A."/>
            <person name="Lutzoni F."/>
            <person name="Magnuson J."/>
            <person name="Mondo S."/>
            <person name="Nolan M."/>
            <person name="Ohm R."/>
            <person name="Pangilinan J."/>
            <person name="Park H.-J."/>
            <person name="Ramirez L."/>
            <person name="Alfaro M."/>
            <person name="Sun H."/>
            <person name="Tritt A."/>
            <person name="Yoshinaga Y."/>
            <person name="Zwiers L.-H."/>
            <person name="Turgeon B."/>
            <person name="Goodwin S."/>
            <person name="Spatafora J."/>
            <person name="Crous P."/>
            <person name="Grigoriev I."/>
        </authorList>
    </citation>
    <scope>NUCLEOTIDE SEQUENCE</scope>
    <source>
        <strain evidence="6">CBS 480.64</strain>
    </source>
</reference>
<feature type="compositionally biased region" description="Low complexity" evidence="4">
    <location>
        <begin position="103"/>
        <end position="117"/>
    </location>
</feature>
<sequence length="209" mass="22736">MPPPIVIAHIPFQSSTLVIRQHLPTDATALSRLGSNPSVWKKLRNRMPHPYTPSDAAAWICQCNNPENWVSVKGPLGPCPTGNGGPSSLTRDEGFAIEGEGNPSLTSSTGEESSPSTNKDDKHPSPPTSRCQDGKDLFPQFFVIALDDTVIGSCSLQFGSDVYLRSAELGYWLGEKFWGRGIASRVAGAMVEWAWGTFGWLFRIEVGLF</sequence>
<proteinExistence type="inferred from homology"/>
<dbReference type="AlphaFoldDB" id="A0A6A7C4M3"/>
<dbReference type="Pfam" id="PF13302">
    <property type="entry name" value="Acetyltransf_3"/>
    <property type="match status" value="1"/>
</dbReference>
<dbReference type="EMBL" id="MU005965">
    <property type="protein sequence ID" value="KAF2862536.1"/>
    <property type="molecule type" value="Genomic_DNA"/>
</dbReference>
<keyword evidence="7" id="KW-1185">Reference proteome</keyword>
<evidence type="ECO:0000256" key="3">
    <source>
        <dbReference type="ARBA" id="ARBA00038502"/>
    </source>
</evidence>
<dbReference type="InterPro" id="IPR000182">
    <property type="entry name" value="GNAT_dom"/>
</dbReference>
<dbReference type="CDD" id="cd04301">
    <property type="entry name" value="NAT_SF"/>
    <property type="match status" value="1"/>
</dbReference>
<dbReference type="OrthoDB" id="630895at2759"/>
<organism evidence="6 7">
    <name type="scientific">Piedraia hortae CBS 480.64</name>
    <dbReference type="NCBI Taxonomy" id="1314780"/>
    <lineage>
        <taxon>Eukaryota</taxon>
        <taxon>Fungi</taxon>
        <taxon>Dikarya</taxon>
        <taxon>Ascomycota</taxon>
        <taxon>Pezizomycotina</taxon>
        <taxon>Dothideomycetes</taxon>
        <taxon>Dothideomycetidae</taxon>
        <taxon>Capnodiales</taxon>
        <taxon>Piedraiaceae</taxon>
        <taxon>Piedraia</taxon>
    </lineage>
</organism>
<evidence type="ECO:0000259" key="5">
    <source>
        <dbReference type="Pfam" id="PF13302"/>
    </source>
</evidence>
<evidence type="ECO:0000256" key="2">
    <source>
        <dbReference type="ARBA" id="ARBA00023315"/>
    </source>
</evidence>
<evidence type="ECO:0000313" key="7">
    <source>
        <dbReference type="Proteomes" id="UP000799421"/>
    </source>
</evidence>